<dbReference type="PANTHER" id="PTHR35936:SF17">
    <property type="entry name" value="ARGININE-BINDING EXTRACELLULAR PROTEIN ARTP"/>
    <property type="match status" value="1"/>
</dbReference>
<dbReference type="PANTHER" id="PTHR35936">
    <property type="entry name" value="MEMBRANE-BOUND LYTIC MUREIN TRANSGLYCOSYLASE F"/>
    <property type="match status" value="1"/>
</dbReference>
<dbReference type="Proteomes" id="UP000664398">
    <property type="component" value="Unassembled WGS sequence"/>
</dbReference>
<evidence type="ECO:0000313" key="4">
    <source>
        <dbReference type="EMBL" id="MBO1806439.1"/>
    </source>
</evidence>
<dbReference type="SUPFAM" id="SSF53850">
    <property type="entry name" value="Periplasmic binding protein-like II"/>
    <property type="match status" value="1"/>
</dbReference>
<dbReference type="AlphaFoldDB" id="A0A939S0E4"/>
<accession>A0A939S0E4</accession>
<reference evidence="4" key="1">
    <citation type="submission" date="2021-03" db="EMBL/GenBank/DDBJ databases">
        <title>Leucobacter chromiisoli sp. nov., isolated from chromium-containing soil of chemical plant.</title>
        <authorList>
            <person name="Xu Z."/>
        </authorList>
    </citation>
    <scope>NUCLEOTIDE SEQUENCE</scope>
    <source>
        <strain evidence="4">A2</strain>
    </source>
</reference>
<sequence length="302" mass="31128">MKIRYALPALAAAALLTLTGCVTNTEGPQREAADTSGIEVDEAAAALLPDDIKESGELVVGTDASYPPNEYKDSNGEIVGWGVDLAEAVGAKLGLKLKWEEAGFDTIIPSIQGGKMDMGSSSFTDNAERQKTVDFVNFYEAGVLWAAPVGSDIDPNNACGLKVAVQAGTFEHTDELPAKSTACTDAGKPAIEIMPFEGQAEATNAVVLGQAEAFSADSPVTLSAIAAQSDKIEAAGESFDVAPYGYALAKNEEDGGKTPSALTKAVQAALQSLMDDGTYLEILKGAGVEDGAIEEATINAGS</sequence>
<dbReference type="CDD" id="cd01004">
    <property type="entry name" value="PBP2_MidA_like"/>
    <property type="match status" value="1"/>
</dbReference>
<evidence type="ECO:0000256" key="2">
    <source>
        <dbReference type="SAM" id="SignalP"/>
    </source>
</evidence>
<feature type="domain" description="Solute-binding protein family 3/N-terminal" evidence="3">
    <location>
        <begin position="57"/>
        <end position="290"/>
    </location>
</feature>
<evidence type="ECO:0000256" key="1">
    <source>
        <dbReference type="ARBA" id="ARBA00022729"/>
    </source>
</evidence>
<dbReference type="RefSeq" id="WP_208046895.1">
    <property type="nucleotide sequence ID" value="NZ_JAGDYL010000033.1"/>
</dbReference>
<dbReference type="Gene3D" id="3.40.190.10">
    <property type="entry name" value="Periplasmic binding protein-like II"/>
    <property type="match status" value="2"/>
</dbReference>
<keyword evidence="5" id="KW-1185">Reference proteome</keyword>
<dbReference type="EMBL" id="JAGDYL010000033">
    <property type="protein sequence ID" value="MBO1806439.1"/>
    <property type="molecule type" value="Genomic_DNA"/>
</dbReference>
<comment type="caution">
    <text evidence="4">The sequence shown here is derived from an EMBL/GenBank/DDBJ whole genome shotgun (WGS) entry which is preliminary data.</text>
</comment>
<gene>
    <name evidence="4" type="ORF">J4H91_14115</name>
</gene>
<name>A0A939S0E4_9MICO</name>
<proteinExistence type="predicted"/>
<evidence type="ECO:0000313" key="5">
    <source>
        <dbReference type="Proteomes" id="UP000664398"/>
    </source>
</evidence>
<organism evidence="4 5">
    <name type="scientific">Leucobacter ruminantium</name>
    <dbReference type="NCBI Taxonomy" id="1289170"/>
    <lineage>
        <taxon>Bacteria</taxon>
        <taxon>Bacillati</taxon>
        <taxon>Actinomycetota</taxon>
        <taxon>Actinomycetes</taxon>
        <taxon>Micrococcales</taxon>
        <taxon>Microbacteriaceae</taxon>
        <taxon>Leucobacter</taxon>
    </lineage>
</organism>
<evidence type="ECO:0000259" key="3">
    <source>
        <dbReference type="SMART" id="SM00062"/>
    </source>
</evidence>
<feature type="chain" id="PRO_5038909790" evidence="2">
    <location>
        <begin position="25"/>
        <end position="302"/>
    </location>
</feature>
<keyword evidence="1 2" id="KW-0732">Signal</keyword>
<dbReference type="Pfam" id="PF00497">
    <property type="entry name" value="SBP_bac_3"/>
    <property type="match status" value="1"/>
</dbReference>
<dbReference type="InterPro" id="IPR001638">
    <property type="entry name" value="Solute-binding_3/MltF_N"/>
</dbReference>
<feature type="signal peptide" evidence="2">
    <location>
        <begin position="1"/>
        <end position="24"/>
    </location>
</feature>
<protein>
    <submittedName>
        <fullName evidence="4">ABC transporter substrate-binding protein</fullName>
    </submittedName>
</protein>
<dbReference type="PROSITE" id="PS51257">
    <property type="entry name" value="PROKAR_LIPOPROTEIN"/>
    <property type="match status" value="1"/>
</dbReference>
<dbReference type="SMART" id="SM00062">
    <property type="entry name" value="PBPb"/>
    <property type="match status" value="1"/>
</dbReference>